<sequence>MNRPYEGDVTARECWDGLNANPDAFLIDVRTGAEWNYVGIPLLPASLRPPLFAEWQTYPAMAVDPNFVARVSAAVEAAGGSKSSPLYFLCRSGARSMSSAAAMTQAGFEHCYNVEGGFEGPPDENGHRGRVAGWKADALPWAQK</sequence>
<proteinExistence type="predicted"/>
<dbReference type="Pfam" id="PF00581">
    <property type="entry name" value="Rhodanese"/>
    <property type="match status" value="1"/>
</dbReference>
<dbReference type="Gene3D" id="3.40.250.10">
    <property type="entry name" value="Rhodanese-like domain"/>
    <property type="match status" value="1"/>
</dbReference>
<gene>
    <name evidence="2" type="ORF">ACFSKQ_15095</name>
</gene>
<dbReference type="SUPFAM" id="SSF52821">
    <property type="entry name" value="Rhodanese/Cell cycle control phosphatase"/>
    <property type="match status" value="1"/>
</dbReference>
<dbReference type="EMBL" id="JBHUIJ010000022">
    <property type="protein sequence ID" value="MFD2238780.1"/>
    <property type="molecule type" value="Genomic_DNA"/>
</dbReference>
<dbReference type="PROSITE" id="PS50206">
    <property type="entry name" value="RHODANESE_3"/>
    <property type="match status" value="1"/>
</dbReference>
<dbReference type="RefSeq" id="WP_209737247.1">
    <property type="nucleotide sequence ID" value="NZ_CP072611.1"/>
</dbReference>
<feature type="domain" description="Rhodanese" evidence="1">
    <location>
        <begin position="20"/>
        <end position="125"/>
    </location>
</feature>
<dbReference type="InterPro" id="IPR036873">
    <property type="entry name" value="Rhodanese-like_dom_sf"/>
</dbReference>
<accession>A0ABW5CR12</accession>
<dbReference type="Proteomes" id="UP001597371">
    <property type="component" value="Unassembled WGS sequence"/>
</dbReference>
<organism evidence="2 3">
    <name type="scientific">Aureimonas populi</name>
    <dbReference type="NCBI Taxonomy" id="1701758"/>
    <lineage>
        <taxon>Bacteria</taxon>
        <taxon>Pseudomonadati</taxon>
        <taxon>Pseudomonadota</taxon>
        <taxon>Alphaproteobacteria</taxon>
        <taxon>Hyphomicrobiales</taxon>
        <taxon>Aurantimonadaceae</taxon>
        <taxon>Aureimonas</taxon>
    </lineage>
</organism>
<dbReference type="InterPro" id="IPR001763">
    <property type="entry name" value="Rhodanese-like_dom"/>
</dbReference>
<name>A0ABW5CR12_9HYPH</name>
<evidence type="ECO:0000313" key="2">
    <source>
        <dbReference type="EMBL" id="MFD2238780.1"/>
    </source>
</evidence>
<comment type="caution">
    <text evidence="2">The sequence shown here is derived from an EMBL/GenBank/DDBJ whole genome shotgun (WGS) entry which is preliminary data.</text>
</comment>
<keyword evidence="3" id="KW-1185">Reference proteome</keyword>
<dbReference type="SMART" id="SM00450">
    <property type="entry name" value="RHOD"/>
    <property type="match status" value="1"/>
</dbReference>
<evidence type="ECO:0000259" key="1">
    <source>
        <dbReference type="PROSITE" id="PS50206"/>
    </source>
</evidence>
<protein>
    <submittedName>
        <fullName evidence="2">Rhodanese-like domain-containing protein</fullName>
    </submittedName>
</protein>
<reference evidence="3" key="1">
    <citation type="journal article" date="2019" name="Int. J. Syst. Evol. Microbiol.">
        <title>The Global Catalogue of Microorganisms (GCM) 10K type strain sequencing project: providing services to taxonomists for standard genome sequencing and annotation.</title>
        <authorList>
            <consortium name="The Broad Institute Genomics Platform"/>
            <consortium name="The Broad Institute Genome Sequencing Center for Infectious Disease"/>
            <person name="Wu L."/>
            <person name="Ma J."/>
        </authorList>
    </citation>
    <scope>NUCLEOTIDE SEQUENCE [LARGE SCALE GENOMIC DNA]</scope>
    <source>
        <strain evidence="3">ZS-35-S2</strain>
    </source>
</reference>
<evidence type="ECO:0000313" key="3">
    <source>
        <dbReference type="Proteomes" id="UP001597371"/>
    </source>
</evidence>